<gene>
    <name evidence="1" type="ORF">L195_g032204</name>
</gene>
<dbReference type="PANTHER" id="PTHR33116">
    <property type="entry name" value="REVERSE TRANSCRIPTASE ZINC-BINDING DOMAIN-CONTAINING PROTEIN-RELATED-RELATED"/>
    <property type="match status" value="1"/>
</dbReference>
<dbReference type="EMBL" id="ASHM01030352">
    <property type="protein sequence ID" value="PNX76259.1"/>
    <property type="molecule type" value="Genomic_DNA"/>
</dbReference>
<proteinExistence type="predicted"/>
<dbReference type="Proteomes" id="UP000236291">
    <property type="component" value="Unassembled WGS sequence"/>
</dbReference>
<protein>
    <submittedName>
        <fullName evidence="1">Ribonuclease H</fullName>
    </submittedName>
</protein>
<sequence length="229" mass="26169">MMLKMGFAEGWLEWMKACIFNSSMWILVNWSPTDFQVGKGLRQRDQLSPFLFLIAAEGLTGLMQNAVELRKFKGFKIHDNLNFHILQCVDDTIIVGEVTEATFGLSKQYLEAASAFLSYSIDRFPFHLLGLPVGANPRKQSRWRPIIETMRKRLSGWGDRHLPIGGRVTLINTVLSSLPLYYFSFFKELDKDVVVADKGHWEAEGWSWLLFQEGFLTGTDENDVAVLVD</sequence>
<name>A0A2K3LCJ3_TRIPR</name>
<evidence type="ECO:0000313" key="1">
    <source>
        <dbReference type="EMBL" id="PNX76259.1"/>
    </source>
</evidence>
<organism evidence="1 2">
    <name type="scientific">Trifolium pratense</name>
    <name type="common">Red clover</name>
    <dbReference type="NCBI Taxonomy" id="57577"/>
    <lineage>
        <taxon>Eukaryota</taxon>
        <taxon>Viridiplantae</taxon>
        <taxon>Streptophyta</taxon>
        <taxon>Embryophyta</taxon>
        <taxon>Tracheophyta</taxon>
        <taxon>Spermatophyta</taxon>
        <taxon>Magnoliopsida</taxon>
        <taxon>eudicotyledons</taxon>
        <taxon>Gunneridae</taxon>
        <taxon>Pentapetalae</taxon>
        <taxon>rosids</taxon>
        <taxon>fabids</taxon>
        <taxon>Fabales</taxon>
        <taxon>Fabaceae</taxon>
        <taxon>Papilionoideae</taxon>
        <taxon>50 kb inversion clade</taxon>
        <taxon>NPAAA clade</taxon>
        <taxon>Hologalegina</taxon>
        <taxon>IRL clade</taxon>
        <taxon>Trifolieae</taxon>
        <taxon>Trifolium</taxon>
    </lineage>
</organism>
<accession>A0A2K3LCJ3</accession>
<reference evidence="1 2" key="1">
    <citation type="journal article" date="2014" name="Am. J. Bot.">
        <title>Genome assembly and annotation for red clover (Trifolium pratense; Fabaceae).</title>
        <authorList>
            <person name="Istvanek J."/>
            <person name="Jaros M."/>
            <person name="Krenek A."/>
            <person name="Repkova J."/>
        </authorList>
    </citation>
    <scope>NUCLEOTIDE SEQUENCE [LARGE SCALE GENOMIC DNA]</scope>
    <source>
        <strain evidence="2">cv. Tatra</strain>
        <tissue evidence="1">Young leaves</tissue>
    </source>
</reference>
<dbReference type="AlphaFoldDB" id="A0A2K3LCJ3"/>
<comment type="caution">
    <text evidence="1">The sequence shown here is derived from an EMBL/GenBank/DDBJ whole genome shotgun (WGS) entry which is preliminary data.</text>
</comment>
<reference evidence="1 2" key="2">
    <citation type="journal article" date="2017" name="Front. Plant Sci.">
        <title>Gene Classification and Mining of Molecular Markers Useful in Red Clover (Trifolium pratense) Breeding.</title>
        <authorList>
            <person name="Istvanek J."/>
            <person name="Dluhosova J."/>
            <person name="Dluhos P."/>
            <person name="Patkova L."/>
            <person name="Nedelnik J."/>
            <person name="Repkova J."/>
        </authorList>
    </citation>
    <scope>NUCLEOTIDE SEQUENCE [LARGE SCALE GENOMIC DNA]</scope>
    <source>
        <strain evidence="2">cv. Tatra</strain>
        <tissue evidence="1">Young leaves</tissue>
    </source>
</reference>
<dbReference type="PANTHER" id="PTHR33116:SF78">
    <property type="entry name" value="OS12G0587133 PROTEIN"/>
    <property type="match status" value="1"/>
</dbReference>
<evidence type="ECO:0000313" key="2">
    <source>
        <dbReference type="Proteomes" id="UP000236291"/>
    </source>
</evidence>
<dbReference type="STRING" id="57577.A0A2K3LCJ3"/>